<comment type="caution">
    <text evidence="1">The sequence shown here is derived from an EMBL/GenBank/DDBJ whole genome shotgun (WGS) entry which is preliminary data.</text>
</comment>
<evidence type="ECO:0000313" key="2">
    <source>
        <dbReference type="Proteomes" id="UP000286687"/>
    </source>
</evidence>
<dbReference type="RefSeq" id="WP_127814535.1">
    <property type="nucleotide sequence ID" value="NZ_LDER01000351.1"/>
</dbReference>
<dbReference type="AlphaFoldDB" id="A0A437SBL4"/>
<evidence type="ECO:0000313" key="1">
    <source>
        <dbReference type="EMBL" id="RVU60855.1"/>
    </source>
</evidence>
<reference evidence="1 2" key="1">
    <citation type="submission" date="2018-01" db="EMBL/GenBank/DDBJ databases">
        <title>Complete genome sequence of G25-42.</title>
        <authorList>
            <person name="Zheng Z."/>
            <person name="Sun M."/>
        </authorList>
    </citation>
    <scope>NUCLEOTIDE SEQUENCE [LARGE SCALE GENOMIC DNA]</scope>
    <source>
        <strain evidence="1 2">G25-42</strain>
    </source>
</reference>
<accession>A0A437SBL4</accession>
<protein>
    <submittedName>
        <fullName evidence="1">Uncharacterized protein</fullName>
    </submittedName>
</protein>
<sequence>MDVQEDIQSIKRYVVQLKDQGKTESEILEVIYKWGTQAIIAEVLNIDIRRLKYLSKKYGLRKNDSARITRRCIHYGEEQSISNFDIIYENGKPRNKRVCYVCQRDYYRTKYIHRVIVGNWKKEQIKREIHMKEYELEILKELLK</sequence>
<dbReference type="Proteomes" id="UP000286687">
    <property type="component" value="Unassembled WGS sequence"/>
</dbReference>
<organism evidence="1 2">
    <name type="scientific">Bacillus thuringiensis</name>
    <dbReference type="NCBI Taxonomy" id="1428"/>
    <lineage>
        <taxon>Bacteria</taxon>
        <taxon>Bacillati</taxon>
        <taxon>Bacillota</taxon>
        <taxon>Bacilli</taxon>
        <taxon>Bacillales</taxon>
        <taxon>Bacillaceae</taxon>
        <taxon>Bacillus</taxon>
        <taxon>Bacillus cereus group</taxon>
    </lineage>
</organism>
<name>A0A437SBL4_BACTU</name>
<gene>
    <name evidence="1" type="ORF">BM74_29215</name>
</gene>
<dbReference type="EMBL" id="LDER01000351">
    <property type="protein sequence ID" value="RVU60855.1"/>
    <property type="molecule type" value="Genomic_DNA"/>
</dbReference>
<proteinExistence type="predicted"/>